<reference evidence="10 11" key="1">
    <citation type="submission" date="2017-07" db="EMBL/GenBank/DDBJ databases">
        <title>The genome sequence of Paludifilum halophilum highlights mechanisms for microbial adaptation to high salt environemnts.</title>
        <authorList>
            <person name="Belbahri L."/>
        </authorList>
    </citation>
    <scope>NUCLEOTIDE SEQUENCE [LARGE SCALE GENOMIC DNA]</scope>
    <source>
        <strain evidence="10 11">DSM 102817</strain>
    </source>
</reference>
<dbReference type="EMBL" id="NOWF01000003">
    <property type="protein sequence ID" value="OYD08617.1"/>
    <property type="molecule type" value="Genomic_DNA"/>
</dbReference>
<evidence type="ECO:0000256" key="2">
    <source>
        <dbReference type="ARBA" id="ARBA00006448"/>
    </source>
</evidence>
<keyword evidence="6 7" id="KW-0472">Membrane</keyword>
<dbReference type="OrthoDB" id="9778331at2"/>
<comment type="similarity">
    <text evidence="2">Belongs to the UPF0702 family.</text>
</comment>
<dbReference type="InterPro" id="IPR007353">
    <property type="entry name" value="DUF421"/>
</dbReference>
<evidence type="ECO:0000256" key="7">
    <source>
        <dbReference type="SAM" id="Phobius"/>
    </source>
</evidence>
<dbReference type="PANTHER" id="PTHR34582:SF7">
    <property type="entry name" value="UPF0702 TRANSMEMBRANE PROTEIN YDFS"/>
    <property type="match status" value="1"/>
</dbReference>
<evidence type="ECO:0000256" key="3">
    <source>
        <dbReference type="ARBA" id="ARBA00022475"/>
    </source>
</evidence>
<evidence type="ECO:0000313" key="10">
    <source>
        <dbReference type="EMBL" id="OYD08617.1"/>
    </source>
</evidence>
<protein>
    <recommendedName>
        <fullName evidence="12">DUF421 domain-containing protein</fullName>
    </recommendedName>
</protein>
<name>A0A235B9Q2_9BACL</name>
<dbReference type="GO" id="GO:0005886">
    <property type="term" value="C:plasma membrane"/>
    <property type="evidence" value="ECO:0007669"/>
    <property type="project" value="UniProtKB-SubCell"/>
</dbReference>
<gene>
    <name evidence="10" type="ORF">CHM34_06400</name>
</gene>
<accession>A0A235B9Q2</accession>
<sequence length="233" mass="26195">MGVLIVLGRTLASFLVLLIMTRWMGKKQMSQLTFFNYITGISIGSVAANTAFNRNTPFFEGVASLIGWTALTVVMGYVGLKSSKARIALDGEPTIVIRDGKILEKAMAAMRLNMDDLNMLLREQNIHSVQDVDHAVLEPNGKLSVIKKPEKESVTKQEMNVMTVKPLYMPTEIIVDGKVVRRNLQELNLTPEWLNVQLQQSGIRIEDVFYAEIQNDGTLYIDKREDQDPNLSH</sequence>
<evidence type="ECO:0000256" key="5">
    <source>
        <dbReference type="ARBA" id="ARBA00022989"/>
    </source>
</evidence>
<keyword evidence="4 7" id="KW-0812">Transmembrane</keyword>
<dbReference type="AlphaFoldDB" id="A0A235B9Q2"/>
<dbReference type="InterPro" id="IPR048454">
    <property type="entry name" value="YetF_N"/>
</dbReference>
<feature type="transmembrane region" description="Helical" evidence="7">
    <location>
        <begin position="32"/>
        <end position="52"/>
    </location>
</feature>
<evidence type="ECO:0000256" key="1">
    <source>
        <dbReference type="ARBA" id="ARBA00004651"/>
    </source>
</evidence>
<evidence type="ECO:0000256" key="6">
    <source>
        <dbReference type="ARBA" id="ARBA00023136"/>
    </source>
</evidence>
<proteinExistence type="inferred from homology"/>
<dbReference type="PANTHER" id="PTHR34582">
    <property type="entry name" value="UPF0702 TRANSMEMBRANE PROTEIN YCAP"/>
    <property type="match status" value="1"/>
</dbReference>
<evidence type="ECO:0000259" key="8">
    <source>
        <dbReference type="Pfam" id="PF04239"/>
    </source>
</evidence>
<feature type="transmembrane region" description="Helical" evidence="7">
    <location>
        <begin position="58"/>
        <end position="80"/>
    </location>
</feature>
<feature type="domain" description="YetF C-terminal" evidence="8">
    <location>
        <begin position="81"/>
        <end position="213"/>
    </location>
</feature>
<keyword evidence="11" id="KW-1185">Reference proteome</keyword>
<dbReference type="Proteomes" id="UP000215459">
    <property type="component" value="Unassembled WGS sequence"/>
</dbReference>
<feature type="transmembrane region" description="Helical" evidence="7">
    <location>
        <begin position="6"/>
        <end position="25"/>
    </location>
</feature>
<dbReference type="Pfam" id="PF04239">
    <property type="entry name" value="DUF421"/>
    <property type="match status" value="1"/>
</dbReference>
<dbReference type="InterPro" id="IPR023090">
    <property type="entry name" value="UPF0702_alpha/beta_dom_sf"/>
</dbReference>
<dbReference type="Gene3D" id="3.30.240.20">
    <property type="entry name" value="bsu07140 like domains"/>
    <property type="match status" value="2"/>
</dbReference>
<keyword evidence="3" id="KW-1003">Cell membrane</keyword>
<comment type="subcellular location">
    <subcellularLocation>
        <location evidence="1">Cell membrane</location>
        <topology evidence="1">Multi-pass membrane protein</topology>
    </subcellularLocation>
</comment>
<dbReference type="Pfam" id="PF20730">
    <property type="entry name" value="YetF_N"/>
    <property type="match status" value="1"/>
</dbReference>
<keyword evidence="5 7" id="KW-1133">Transmembrane helix</keyword>
<evidence type="ECO:0000313" key="11">
    <source>
        <dbReference type="Proteomes" id="UP000215459"/>
    </source>
</evidence>
<comment type="caution">
    <text evidence="10">The sequence shown here is derived from an EMBL/GenBank/DDBJ whole genome shotgun (WGS) entry which is preliminary data.</text>
</comment>
<evidence type="ECO:0000256" key="4">
    <source>
        <dbReference type="ARBA" id="ARBA00022692"/>
    </source>
</evidence>
<evidence type="ECO:0000259" key="9">
    <source>
        <dbReference type="Pfam" id="PF20730"/>
    </source>
</evidence>
<evidence type="ECO:0008006" key="12">
    <source>
        <dbReference type="Google" id="ProtNLM"/>
    </source>
</evidence>
<organism evidence="10 11">
    <name type="scientific">Paludifilum halophilum</name>
    <dbReference type="NCBI Taxonomy" id="1642702"/>
    <lineage>
        <taxon>Bacteria</taxon>
        <taxon>Bacillati</taxon>
        <taxon>Bacillota</taxon>
        <taxon>Bacilli</taxon>
        <taxon>Bacillales</taxon>
        <taxon>Thermoactinomycetaceae</taxon>
        <taxon>Paludifilum</taxon>
    </lineage>
</organism>
<feature type="domain" description="YetF-like N-terminal transmembrane" evidence="9">
    <location>
        <begin position="11"/>
        <end position="77"/>
    </location>
</feature>